<evidence type="ECO:0000313" key="1">
    <source>
        <dbReference type="EMBL" id="QHT33214.1"/>
    </source>
</evidence>
<dbReference type="AlphaFoldDB" id="A0A6C0EVK8"/>
<accession>A0A6C0EVK8</accession>
<protein>
    <submittedName>
        <fullName evidence="1">Uncharacterized protein</fullName>
    </submittedName>
</protein>
<sequence>MTFSFMCLYIIYWFDFISILSNQYIKNRIVLNV</sequence>
<name>A0A6C0EVK8_9ZZZZ</name>
<reference evidence="1" key="1">
    <citation type="journal article" date="2020" name="Nature">
        <title>Giant virus diversity and host interactions through global metagenomics.</title>
        <authorList>
            <person name="Schulz F."/>
            <person name="Roux S."/>
            <person name="Paez-Espino D."/>
            <person name="Jungbluth S."/>
            <person name="Walsh D.A."/>
            <person name="Denef V.J."/>
            <person name="McMahon K.D."/>
            <person name="Konstantinidis K.T."/>
            <person name="Eloe-Fadrosh E.A."/>
            <person name="Kyrpides N.C."/>
            <person name="Woyke T."/>
        </authorList>
    </citation>
    <scope>NUCLEOTIDE SEQUENCE</scope>
    <source>
        <strain evidence="1">GVMAG-M-3300009161-34</strain>
    </source>
</reference>
<proteinExistence type="predicted"/>
<organism evidence="1">
    <name type="scientific">viral metagenome</name>
    <dbReference type="NCBI Taxonomy" id="1070528"/>
    <lineage>
        <taxon>unclassified sequences</taxon>
        <taxon>metagenomes</taxon>
        <taxon>organismal metagenomes</taxon>
    </lineage>
</organism>
<dbReference type="EMBL" id="MN738960">
    <property type="protein sequence ID" value="QHT33214.1"/>
    <property type="molecule type" value="Genomic_DNA"/>
</dbReference>